<organism evidence="1 2">
    <name type="scientific">Thelohanellus kitauei</name>
    <name type="common">Myxosporean</name>
    <dbReference type="NCBI Taxonomy" id="669202"/>
    <lineage>
        <taxon>Eukaryota</taxon>
        <taxon>Metazoa</taxon>
        <taxon>Cnidaria</taxon>
        <taxon>Myxozoa</taxon>
        <taxon>Myxosporea</taxon>
        <taxon>Bivalvulida</taxon>
        <taxon>Platysporina</taxon>
        <taxon>Myxobolidae</taxon>
        <taxon>Thelohanellus</taxon>
    </lineage>
</organism>
<proteinExistence type="predicted"/>
<name>A0A0C2ND11_THEKT</name>
<reference evidence="1 2" key="1">
    <citation type="journal article" date="2014" name="Genome Biol. Evol.">
        <title>The genome of the myxosporean Thelohanellus kitauei shows adaptations to nutrient acquisition within its fish host.</title>
        <authorList>
            <person name="Yang Y."/>
            <person name="Xiong J."/>
            <person name="Zhou Z."/>
            <person name="Huo F."/>
            <person name="Miao W."/>
            <person name="Ran C."/>
            <person name="Liu Y."/>
            <person name="Zhang J."/>
            <person name="Feng J."/>
            <person name="Wang M."/>
            <person name="Wang M."/>
            <person name="Wang L."/>
            <person name="Yao B."/>
        </authorList>
    </citation>
    <scope>NUCLEOTIDE SEQUENCE [LARGE SCALE GENOMIC DNA]</scope>
    <source>
        <strain evidence="1">Wuqing</strain>
    </source>
</reference>
<dbReference type="Proteomes" id="UP000031668">
    <property type="component" value="Unassembled WGS sequence"/>
</dbReference>
<evidence type="ECO:0000313" key="2">
    <source>
        <dbReference type="Proteomes" id="UP000031668"/>
    </source>
</evidence>
<dbReference type="AlphaFoldDB" id="A0A0C2ND11"/>
<accession>A0A0C2ND11</accession>
<evidence type="ECO:0000313" key="1">
    <source>
        <dbReference type="EMBL" id="KII71862.1"/>
    </source>
</evidence>
<keyword evidence="2" id="KW-1185">Reference proteome</keyword>
<dbReference type="EMBL" id="JWZT01001610">
    <property type="protein sequence ID" value="KII71862.1"/>
    <property type="molecule type" value="Genomic_DNA"/>
</dbReference>
<sequence length="222" mass="25096">MEFTRFKNDVIYYTVNPGKVNIVFGSRGYALNQTLLKDSFLAISQNYYNELPIARTITDPNSSDQKIMENILGQNISLQNVRAKTKLKAGIAKLSRSLSQEIAKTTKIPWSNGPIADVIEVSAPVQCFQGTLTIINDTNAHDGCVVGRRTLCNRKCRRLDIFKFERWRVSPIMSAYKRDNIPLNSFIEDCVVNLVPEHGRTKQSARNFFPVNECCFGIIALE</sequence>
<protein>
    <submittedName>
        <fullName evidence="1">Uncharacterized protein</fullName>
    </submittedName>
</protein>
<gene>
    <name evidence="1" type="ORF">RF11_01407</name>
</gene>
<comment type="caution">
    <text evidence="1">The sequence shown here is derived from an EMBL/GenBank/DDBJ whole genome shotgun (WGS) entry which is preliminary data.</text>
</comment>